<evidence type="ECO:0000256" key="10">
    <source>
        <dbReference type="ARBA" id="ARBA00023027"/>
    </source>
</evidence>
<sequence length="467" mass="51461">MKALHDFVTKFEPDHSKSPFLHTTYDAFYTFLFQPPTVTKGGVHVRDGMDLKRLMVWVVLALQLLYVFGTWNIGHQHFLALGKHAGLLEGFHLKLVYGLIQIIPIFVVTHVVGLGIEFLYAAKKGHSVEEGFLVSGALIPLIMPPDIPLWILAVSVAFAVILGKEAFGGTGMNIWNIALLSRVFIFFAYPTTISGDEVWVSGIEKVDVGLYASEAYNWAHHVFDWIFAGFGWSTFGVGGELVADGWTGATPLGIAAKEGWEGVEAVYDQSSIFWGTIPGSIGESSVPLILIGMAFIMFARVADYRVIVGGLIGFMVAGLMLNAIAPAELTPDTPGIFKFMAIHPLRQMIMGSFLFAITFMATDPVSSADTPTGKWIYGFLIAFIGLIIRVLNPAYPEGWMLSILLLNTFAPLIDHYVYQANIKRRAKRTAAMAKTRDELITKRNEEVEIFTPQNAEGYRPVGNVGNY</sequence>
<evidence type="ECO:0000313" key="17">
    <source>
        <dbReference type="EMBL" id="PHK97783.1"/>
    </source>
</evidence>
<dbReference type="HAMAP" id="MF_00426">
    <property type="entry name" value="NqrB"/>
    <property type="match status" value="1"/>
</dbReference>
<keyword evidence="18" id="KW-1185">Reference proteome</keyword>
<dbReference type="Proteomes" id="UP000226437">
    <property type="component" value="Unassembled WGS sequence"/>
</dbReference>
<feature type="transmembrane region" description="Helical" evidence="16">
    <location>
        <begin position="142"/>
        <end position="162"/>
    </location>
</feature>
<dbReference type="GO" id="GO:0016655">
    <property type="term" value="F:oxidoreductase activity, acting on NAD(P)H, quinone or similar compound as acceptor"/>
    <property type="evidence" value="ECO:0007669"/>
    <property type="project" value="UniProtKB-UniRule"/>
</dbReference>
<dbReference type="EMBL" id="PDLO01000006">
    <property type="protein sequence ID" value="PHK97783.1"/>
    <property type="molecule type" value="Genomic_DNA"/>
</dbReference>
<comment type="caution">
    <text evidence="17">The sequence shown here is derived from an EMBL/GenBank/DDBJ whole genome shotgun (WGS) entry which is preliminary data.</text>
</comment>
<evidence type="ECO:0000256" key="12">
    <source>
        <dbReference type="ARBA" id="ARBA00023065"/>
    </source>
</evidence>
<evidence type="ECO:0000313" key="18">
    <source>
        <dbReference type="Proteomes" id="UP000226437"/>
    </source>
</evidence>
<keyword evidence="13 16" id="KW-0830">Ubiquinone</keyword>
<dbReference type="Pfam" id="PF03116">
    <property type="entry name" value="NQR2_RnfD_RnfE"/>
    <property type="match status" value="1"/>
</dbReference>
<evidence type="ECO:0000256" key="5">
    <source>
        <dbReference type="ARBA" id="ARBA00022630"/>
    </source>
</evidence>
<keyword evidence="3" id="KW-0997">Cell inner membrane</keyword>
<dbReference type="EC" id="7.2.1.1" evidence="16"/>
<dbReference type="GO" id="GO:0055085">
    <property type="term" value="P:transmembrane transport"/>
    <property type="evidence" value="ECO:0007669"/>
    <property type="project" value="InterPro"/>
</dbReference>
<keyword evidence="5 16" id="KW-0285">Flavoprotein</keyword>
<keyword evidence="15 16" id="KW-0739">Sodium transport</keyword>
<dbReference type="RefSeq" id="WP_099107057.1">
    <property type="nucleotide sequence ID" value="NZ_JAATJF010000003.1"/>
</dbReference>
<dbReference type="InterPro" id="IPR004338">
    <property type="entry name" value="NqrB/RnfD"/>
</dbReference>
<dbReference type="GO" id="GO:0022904">
    <property type="term" value="P:respiratory electron transport chain"/>
    <property type="evidence" value="ECO:0007669"/>
    <property type="project" value="InterPro"/>
</dbReference>
<dbReference type="NCBIfam" id="TIGR01937">
    <property type="entry name" value="nqrB"/>
    <property type="match status" value="1"/>
</dbReference>
<dbReference type="GO" id="GO:0010181">
    <property type="term" value="F:FMN binding"/>
    <property type="evidence" value="ECO:0007669"/>
    <property type="project" value="InterPro"/>
</dbReference>
<evidence type="ECO:0000256" key="7">
    <source>
        <dbReference type="ARBA" id="ARBA00022692"/>
    </source>
</evidence>
<dbReference type="OrthoDB" id="9776359at2"/>
<dbReference type="PANTHER" id="PTHR30578:SF1">
    <property type="entry name" value="NA(+)-TRANSLOCATING NADH-QUINONE REDUCTASE SUBUNIT B"/>
    <property type="match status" value="1"/>
</dbReference>
<evidence type="ECO:0000256" key="16">
    <source>
        <dbReference type="HAMAP-Rule" id="MF_00426"/>
    </source>
</evidence>
<feature type="transmembrane region" description="Helical" evidence="16">
    <location>
        <begin position="345"/>
        <end position="363"/>
    </location>
</feature>
<dbReference type="PANTHER" id="PTHR30578">
    <property type="entry name" value="ELECTRON TRANSPORT COMPLEX PROTEIN RNFD"/>
    <property type="match status" value="1"/>
</dbReference>
<proteinExistence type="inferred from homology"/>
<keyword evidence="9 16" id="KW-1133">Transmembrane helix</keyword>
<keyword evidence="2 16" id="KW-1003">Cell membrane</keyword>
<keyword evidence="6 16" id="KW-0288">FMN</keyword>
<comment type="subcellular location">
    <subcellularLocation>
        <location evidence="16">Cell membrane</location>
        <topology evidence="16">Multi-pass membrane protein</topology>
    </subcellularLocation>
</comment>
<feature type="transmembrane region" description="Helical" evidence="16">
    <location>
        <begin position="306"/>
        <end position="325"/>
    </location>
</feature>
<evidence type="ECO:0000256" key="3">
    <source>
        <dbReference type="ARBA" id="ARBA00022519"/>
    </source>
</evidence>
<evidence type="ECO:0000256" key="2">
    <source>
        <dbReference type="ARBA" id="ARBA00022475"/>
    </source>
</evidence>
<evidence type="ECO:0000256" key="8">
    <source>
        <dbReference type="ARBA" id="ARBA00022967"/>
    </source>
</evidence>
<keyword evidence="14 16" id="KW-0472">Membrane</keyword>
<feature type="transmembrane region" description="Helical" evidence="16">
    <location>
        <begin position="54"/>
        <end position="74"/>
    </location>
</feature>
<dbReference type="NCBIfam" id="NF003756">
    <property type="entry name" value="PRK05349.1"/>
    <property type="match status" value="1"/>
</dbReference>
<feature type="transmembrane region" description="Helical" evidence="16">
    <location>
        <begin position="95"/>
        <end position="122"/>
    </location>
</feature>
<dbReference type="GO" id="GO:0005886">
    <property type="term" value="C:plasma membrane"/>
    <property type="evidence" value="ECO:0007669"/>
    <property type="project" value="UniProtKB-SubCell"/>
</dbReference>
<evidence type="ECO:0000256" key="1">
    <source>
        <dbReference type="ARBA" id="ARBA00022448"/>
    </source>
</evidence>
<gene>
    <name evidence="16" type="primary">nqrB</name>
    <name evidence="17" type="ORF">CGL56_13275</name>
</gene>
<keyword evidence="8 16" id="KW-1278">Translocase</keyword>
<comment type="function">
    <text evidence="16">NQR complex catalyzes the reduction of ubiquinone-1 to ubiquinol by two successive reactions, coupled with the transport of Na(+) ions from the cytoplasm to the periplasm. NqrA to NqrE are probably involved in the second step, the conversion of ubisemiquinone to ubiquinol.</text>
</comment>
<keyword evidence="12 16" id="KW-0406">Ion transport</keyword>
<evidence type="ECO:0000256" key="9">
    <source>
        <dbReference type="ARBA" id="ARBA00022989"/>
    </source>
</evidence>
<dbReference type="InterPro" id="IPR010966">
    <property type="entry name" value="NqrB"/>
</dbReference>
<comment type="subunit">
    <text evidence="16">Composed of six subunits; NqrA, NqrB, NqrC, NqrD, NqrE and NqrF.</text>
</comment>
<feature type="transmembrane region" description="Helical" evidence="16">
    <location>
        <begin position="272"/>
        <end position="299"/>
    </location>
</feature>
<feature type="transmembrane region" description="Helical" evidence="16">
    <location>
        <begin position="398"/>
        <end position="418"/>
    </location>
</feature>
<evidence type="ECO:0000256" key="11">
    <source>
        <dbReference type="ARBA" id="ARBA00023053"/>
    </source>
</evidence>
<comment type="cofactor">
    <cofactor evidence="16">
        <name>FMN</name>
        <dbReference type="ChEBI" id="CHEBI:58210"/>
    </cofactor>
</comment>
<dbReference type="GO" id="GO:0006814">
    <property type="term" value="P:sodium ion transport"/>
    <property type="evidence" value="ECO:0007669"/>
    <property type="project" value="UniProtKB-UniRule"/>
</dbReference>
<evidence type="ECO:0000256" key="15">
    <source>
        <dbReference type="ARBA" id="ARBA00023201"/>
    </source>
</evidence>
<accession>A0A2G0CCT1</accession>
<feature type="modified residue" description="FMN phosphoryl threonine" evidence="16">
    <location>
        <position position="250"/>
    </location>
</feature>
<evidence type="ECO:0000256" key="4">
    <source>
        <dbReference type="ARBA" id="ARBA00022553"/>
    </source>
</evidence>
<feature type="transmembrane region" description="Helical" evidence="16">
    <location>
        <begin position="375"/>
        <end position="392"/>
    </location>
</feature>
<evidence type="ECO:0000256" key="6">
    <source>
        <dbReference type="ARBA" id="ARBA00022643"/>
    </source>
</evidence>
<keyword evidence="11 16" id="KW-0915">Sodium</keyword>
<comment type="catalytic activity">
    <reaction evidence="16">
        <text>a ubiquinone + n Na(+)(in) + NADH + H(+) = a ubiquinol + n Na(+)(out) + NAD(+)</text>
        <dbReference type="Rhea" id="RHEA:47748"/>
        <dbReference type="Rhea" id="RHEA-COMP:9565"/>
        <dbReference type="Rhea" id="RHEA-COMP:9566"/>
        <dbReference type="ChEBI" id="CHEBI:15378"/>
        <dbReference type="ChEBI" id="CHEBI:16389"/>
        <dbReference type="ChEBI" id="CHEBI:17976"/>
        <dbReference type="ChEBI" id="CHEBI:29101"/>
        <dbReference type="ChEBI" id="CHEBI:57540"/>
        <dbReference type="ChEBI" id="CHEBI:57945"/>
        <dbReference type="EC" id="7.2.1.1"/>
    </reaction>
</comment>
<comment type="similarity">
    <text evidence="16">Belongs to the NqrB/RnfD family.</text>
</comment>
<evidence type="ECO:0000256" key="14">
    <source>
        <dbReference type="ARBA" id="ARBA00023136"/>
    </source>
</evidence>
<evidence type="ECO:0000256" key="13">
    <source>
        <dbReference type="ARBA" id="ARBA00023075"/>
    </source>
</evidence>
<organism evidence="17 18">
    <name type="scientific">Neolewinella marina</name>
    <dbReference type="NCBI Taxonomy" id="438751"/>
    <lineage>
        <taxon>Bacteria</taxon>
        <taxon>Pseudomonadati</taxon>
        <taxon>Bacteroidota</taxon>
        <taxon>Saprospiria</taxon>
        <taxon>Saprospirales</taxon>
        <taxon>Lewinellaceae</taxon>
        <taxon>Neolewinella</taxon>
    </lineage>
</organism>
<dbReference type="AlphaFoldDB" id="A0A2G0CCT1"/>
<keyword evidence="4 16" id="KW-0597">Phosphoprotein</keyword>
<name>A0A2G0CCT1_9BACT</name>
<keyword evidence="10 16" id="KW-0520">NAD</keyword>
<reference evidence="17 18" key="1">
    <citation type="submission" date="2017-10" db="EMBL/GenBank/DDBJ databases">
        <title>The draft genome sequence of Lewinella marina KCTC 32374.</title>
        <authorList>
            <person name="Wang K."/>
        </authorList>
    </citation>
    <scope>NUCLEOTIDE SEQUENCE [LARGE SCALE GENOMIC DNA]</scope>
    <source>
        <strain evidence="17 18">MKG-38</strain>
    </source>
</reference>
<keyword evidence="7 16" id="KW-0812">Transmembrane</keyword>
<protein>
    <recommendedName>
        <fullName evidence="16">Na(+)-translocating NADH-quinone reductase subunit B</fullName>
        <shortName evidence="16">Na(+)-NQR subunit B</shortName>
        <shortName evidence="16">Na(+)-translocating NQR subunit B</shortName>
        <ecNumber evidence="16">7.2.1.1</ecNumber>
    </recommendedName>
    <alternativeName>
        <fullName evidence="16">NQR complex subunit B</fullName>
    </alternativeName>
    <alternativeName>
        <fullName evidence="16">NQR-1 subunit B</fullName>
    </alternativeName>
</protein>
<keyword evidence="1 16" id="KW-0813">Transport</keyword>